<dbReference type="GO" id="GO:0005524">
    <property type="term" value="F:ATP binding"/>
    <property type="evidence" value="ECO:0007669"/>
    <property type="project" value="UniProtKB-UniRule"/>
</dbReference>
<protein>
    <recommendedName>
        <fullName evidence="12">Serine-threonine/tyrosine-protein kinase catalytic domain-containing protein</fullName>
    </recommendedName>
</protein>
<reference evidence="13" key="2">
    <citation type="submission" date="2022-03" db="EMBL/GenBank/DDBJ databases">
        <title>Draft title - Genomic analysis of global carrot germplasm unveils the trajectory of domestication and the origin of high carotenoid orange carrot.</title>
        <authorList>
            <person name="Iorizzo M."/>
            <person name="Ellison S."/>
            <person name="Senalik D."/>
            <person name="Macko-Podgorni A."/>
            <person name="Grzebelus D."/>
            <person name="Bostan H."/>
            <person name="Rolling W."/>
            <person name="Curaba J."/>
            <person name="Simon P."/>
        </authorList>
    </citation>
    <scope>NUCLEOTIDE SEQUENCE</scope>
    <source>
        <tissue evidence="13">Leaf</tissue>
    </source>
</reference>
<keyword evidence="7 11" id="KW-0067">ATP-binding</keyword>
<evidence type="ECO:0000313" key="14">
    <source>
        <dbReference type="Proteomes" id="UP000077755"/>
    </source>
</evidence>
<evidence type="ECO:0000256" key="4">
    <source>
        <dbReference type="ARBA" id="ARBA00022692"/>
    </source>
</evidence>
<dbReference type="PROSITE" id="PS00107">
    <property type="entry name" value="PROTEIN_KINASE_ATP"/>
    <property type="match status" value="1"/>
</dbReference>
<keyword evidence="5" id="KW-0732">Signal</keyword>
<dbReference type="AlphaFoldDB" id="A0AAF0XR40"/>
<evidence type="ECO:0000256" key="1">
    <source>
        <dbReference type="ARBA" id="ARBA00004479"/>
    </source>
</evidence>
<dbReference type="InterPro" id="IPR045874">
    <property type="entry name" value="LRK10/LRL21-25-like"/>
</dbReference>
<evidence type="ECO:0000256" key="5">
    <source>
        <dbReference type="ARBA" id="ARBA00022729"/>
    </source>
</evidence>
<evidence type="ECO:0000256" key="8">
    <source>
        <dbReference type="ARBA" id="ARBA00022989"/>
    </source>
</evidence>
<keyword evidence="3" id="KW-0808">Transferase</keyword>
<evidence type="ECO:0000313" key="13">
    <source>
        <dbReference type="EMBL" id="WOH12415.1"/>
    </source>
</evidence>
<feature type="binding site" evidence="11">
    <location>
        <position position="43"/>
    </location>
    <ligand>
        <name>ATP</name>
        <dbReference type="ChEBI" id="CHEBI:30616"/>
    </ligand>
</feature>
<keyword evidence="2" id="KW-0723">Serine/threonine-protein kinase</keyword>
<reference evidence="13" key="1">
    <citation type="journal article" date="2016" name="Nat. Genet.">
        <title>A high-quality carrot genome assembly provides new insights into carotenoid accumulation and asterid genome evolution.</title>
        <authorList>
            <person name="Iorizzo M."/>
            <person name="Ellison S."/>
            <person name="Senalik D."/>
            <person name="Zeng P."/>
            <person name="Satapoomin P."/>
            <person name="Huang J."/>
            <person name="Bowman M."/>
            <person name="Iovene M."/>
            <person name="Sanseverino W."/>
            <person name="Cavagnaro P."/>
            <person name="Yildiz M."/>
            <person name="Macko-Podgorni A."/>
            <person name="Moranska E."/>
            <person name="Grzebelus E."/>
            <person name="Grzebelus D."/>
            <person name="Ashrafi H."/>
            <person name="Zheng Z."/>
            <person name="Cheng S."/>
            <person name="Spooner D."/>
            <person name="Van Deynze A."/>
            <person name="Simon P."/>
        </authorList>
    </citation>
    <scope>NUCLEOTIDE SEQUENCE</scope>
    <source>
        <tissue evidence="13">Leaf</tissue>
    </source>
</reference>
<dbReference type="PANTHER" id="PTHR27009">
    <property type="entry name" value="RUST RESISTANCE KINASE LR10-RELATED"/>
    <property type="match status" value="1"/>
</dbReference>
<dbReference type="Proteomes" id="UP000077755">
    <property type="component" value="Chromosome 8"/>
</dbReference>
<evidence type="ECO:0000256" key="9">
    <source>
        <dbReference type="ARBA" id="ARBA00023136"/>
    </source>
</evidence>
<comment type="subcellular location">
    <subcellularLocation>
        <location evidence="1">Membrane</location>
        <topology evidence="1">Single-pass type I membrane protein</topology>
    </subcellularLocation>
</comment>
<keyword evidence="2" id="KW-0418">Kinase</keyword>
<dbReference type="FunFam" id="3.30.200.20:FF:000178">
    <property type="entry name" value="serine/threonine-protein kinase PBS1-like"/>
    <property type="match status" value="1"/>
</dbReference>
<keyword evidence="14" id="KW-1185">Reference proteome</keyword>
<evidence type="ECO:0000256" key="6">
    <source>
        <dbReference type="ARBA" id="ARBA00022741"/>
    </source>
</evidence>
<accession>A0AAF0XR40</accession>
<evidence type="ECO:0000256" key="2">
    <source>
        <dbReference type="ARBA" id="ARBA00022527"/>
    </source>
</evidence>
<evidence type="ECO:0000256" key="10">
    <source>
        <dbReference type="ARBA" id="ARBA00023180"/>
    </source>
</evidence>
<dbReference type="Pfam" id="PF07714">
    <property type="entry name" value="PK_Tyr_Ser-Thr"/>
    <property type="match status" value="1"/>
</dbReference>
<feature type="domain" description="Serine-threonine/tyrosine-protein kinase catalytic" evidence="12">
    <location>
        <begin position="17"/>
        <end position="125"/>
    </location>
</feature>
<dbReference type="InterPro" id="IPR001245">
    <property type="entry name" value="Ser-Thr/Tyr_kinase_cat_dom"/>
</dbReference>
<dbReference type="GO" id="GO:0004674">
    <property type="term" value="F:protein serine/threonine kinase activity"/>
    <property type="evidence" value="ECO:0007669"/>
    <property type="project" value="UniProtKB-KW"/>
</dbReference>
<keyword evidence="9" id="KW-0472">Membrane</keyword>
<keyword evidence="6 11" id="KW-0547">Nucleotide-binding</keyword>
<dbReference type="GO" id="GO:0016020">
    <property type="term" value="C:membrane"/>
    <property type="evidence" value="ECO:0007669"/>
    <property type="project" value="UniProtKB-SubCell"/>
</dbReference>
<evidence type="ECO:0000256" key="3">
    <source>
        <dbReference type="ARBA" id="ARBA00022679"/>
    </source>
</evidence>
<organism evidence="13 14">
    <name type="scientific">Daucus carota subsp. sativus</name>
    <name type="common">Carrot</name>
    <dbReference type="NCBI Taxonomy" id="79200"/>
    <lineage>
        <taxon>Eukaryota</taxon>
        <taxon>Viridiplantae</taxon>
        <taxon>Streptophyta</taxon>
        <taxon>Embryophyta</taxon>
        <taxon>Tracheophyta</taxon>
        <taxon>Spermatophyta</taxon>
        <taxon>Magnoliopsida</taxon>
        <taxon>eudicotyledons</taxon>
        <taxon>Gunneridae</taxon>
        <taxon>Pentapetalae</taxon>
        <taxon>asterids</taxon>
        <taxon>campanulids</taxon>
        <taxon>Apiales</taxon>
        <taxon>Apiaceae</taxon>
        <taxon>Apioideae</taxon>
        <taxon>Scandiceae</taxon>
        <taxon>Daucinae</taxon>
        <taxon>Daucus</taxon>
        <taxon>Daucus sect. Daucus</taxon>
    </lineage>
</organism>
<dbReference type="InterPro" id="IPR017441">
    <property type="entry name" value="Protein_kinase_ATP_BS"/>
</dbReference>
<dbReference type="EMBL" id="CP093350">
    <property type="protein sequence ID" value="WOH12415.1"/>
    <property type="molecule type" value="Genomic_DNA"/>
</dbReference>
<keyword evidence="4" id="KW-0812">Transmembrane</keyword>
<name>A0AAF0XR40_DAUCS</name>
<keyword evidence="8" id="KW-1133">Transmembrane helix</keyword>
<dbReference type="Gene3D" id="3.30.200.20">
    <property type="entry name" value="Phosphorylase Kinase, domain 1"/>
    <property type="match status" value="1"/>
</dbReference>
<sequence length="126" mass="14023">MPIRYTYSHIKKITNGFNDKLGEGGFGTVYKGKLRSGLVVAVKVLGNSNASSHDFINEVGTIGRIHHVNIVKLVGFCFENRKRALIYEFMPNGSLDKYIFPEAGDTITLRSDKIYDISYKVACGIC</sequence>
<keyword evidence="10" id="KW-0325">Glycoprotein</keyword>
<evidence type="ECO:0000256" key="7">
    <source>
        <dbReference type="ARBA" id="ARBA00022840"/>
    </source>
</evidence>
<proteinExistence type="predicted"/>
<dbReference type="InterPro" id="IPR011009">
    <property type="entry name" value="Kinase-like_dom_sf"/>
</dbReference>
<evidence type="ECO:0000256" key="11">
    <source>
        <dbReference type="PROSITE-ProRule" id="PRU10141"/>
    </source>
</evidence>
<dbReference type="SUPFAM" id="SSF56112">
    <property type="entry name" value="Protein kinase-like (PK-like)"/>
    <property type="match status" value="1"/>
</dbReference>
<evidence type="ECO:0000259" key="12">
    <source>
        <dbReference type="Pfam" id="PF07714"/>
    </source>
</evidence>
<gene>
    <name evidence="13" type="ORF">DCAR_0831918</name>
</gene>